<name>A0A0B0NUE1_GOSAR</name>
<evidence type="ECO:0000313" key="1">
    <source>
        <dbReference type="EMBL" id="KHG15439.1"/>
    </source>
</evidence>
<dbReference type="EMBL" id="KN403785">
    <property type="protein sequence ID" value="KHG15439.1"/>
    <property type="molecule type" value="Genomic_DNA"/>
</dbReference>
<accession>A0A0B0NUE1</accession>
<organism evidence="1 2">
    <name type="scientific">Gossypium arboreum</name>
    <name type="common">Tree cotton</name>
    <name type="synonym">Gossypium nanking</name>
    <dbReference type="NCBI Taxonomy" id="29729"/>
    <lineage>
        <taxon>Eukaryota</taxon>
        <taxon>Viridiplantae</taxon>
        <taxon>Streptophyta</taxon>
        <taxon>Embryophyta</taxon>
        <taxon>Tracheophyta</taxon>
        <taxon>Spermatophyta</taxon>
        <taxon>Magnoliopsida</taxon>
        <taxon>eudicotyledons</taxon>
        <taxon>Gunneridae</taxon>
        <taxon>Pentapetalae</taxon>
        <taxon>rosids</taxon>
        <taxon>malvids</taxon>
        <taxon>Malvales</taxon>
        <taxon>Malvaceae</taxon>
        <taxon>Malvoideae</taxon>
        <taxon>Gossypium</taxon>
    </lineage>
</organism>
<keyword evidence="2" id="KW-1185">Reference proteome</keyword>
<sequence>MCDTGCIPCRQESYGINVARLHVWF</sequence>
<dbReference type="Proteomes" id="UP000032142">
    <property type="component" value="Unassembled WGS sequence"/>
</dbReference>
<evidence type="ECO:0000313" key="2">
    <source>
        <dbReference type="Proteomes" id="UP000032142"/>
    </source>
</evidence>
<dbReference type="AlphaFoldDB" id="A0A0B0NUE1"/>
<proteinExistence type="predicted"/>
<gene>
    <name evidence="1" type="ORF">F383_19300</name>
</gene>
<protein>
    <submittedName>
        <fullName evidence="1">Uncharacterized protein</fullName>
    </submittedName>
</protein>
<reference evidence="2" key="1">
    <citation type="submission" date="2014-09" db="EMBL/GenBank/DDBJ databases">
        <authorList>
            <person name="Mudge J."/>
            <person name="Ramaraj T."/>
            <person name="Lindquist I.E."/>
            <person name="Bharti A.K."/>
            <person name="Sundararajan A."/>
            <person name="Cameron C.T."/>
            <person name="Woodward J.E."/>
            <person name="May G.D."/>
            <person name="Brubaker C."/>
            <person name="Broadhvest J."/>
            <person name="Wilkins T.A."/>
        </authorList>
    </citation>
    <scope>NUCLEOTIDE SEQUENCE</scope>
    <source>
        <strain evidence="2">cv. AKA8401</strain>
    </source>
</reference>